<keyword evidence="4 8" id="KW-0067">ATP-binding</keyword>
<dbReference type="Gene3D" id="3.40.50.300">
    <property type="entry name" value="P-loop containing nucleotide triphosphate hydrolases"/>
    <property type="match status" value="1"/>
</dbReference>
<dbReference type="InterPro" id="IPR049428">
    <property type="entry name" value="RecA-like_N"/>
</dbReference>
<dbReference type="SMART" id="SM00382">
    <property type="entry name" value="AAA"/>
    <property type="match status" value="1"/>
</dbReference>
<keyword evidence="5 8" id="KW-0238">DNA-binding</keyword>
<dbReference type="PROSITE" id="PS50162">
    <property type="entry name" value="RECA_2"/>
    <property type="match status" value="1"/>
</dbReference>
<dbReference type="InterPro" id="IPR020584">
    <property type="entry name" value="DNA_recomb/repair_RecA_CS"/>
</dbReference>
<gene>
    <name evidence="12" type="primary">recA_2</name>
    <name evidence="11" type="ORF">Maut_02131</name>
    <name evidence="12" type="ORF">MTAT_19040</name>
</gene>
<dbReference type="AlphaFoldDB" id="A0AAC9HK38"/>
<dbReference type="Proteomes" id="UP000094598">
    <property type="component" value="Chromosome"/>
</dbReference>
<evidence type="ECO:0000259" key="10">
    <source>
        <dbReference type="PROSITE" id="PS50163"/>
    </source>
</evidence>
<keyword evidence="7" id="KW-0742">SOS response</keyword>
<keyword evidence="3 8" id="KW-0547">Nucleotide-binding</keyword>
<organism evidence="11 13">
    <name type="scientific">Neomoorella thermoacetica</name>
    <name type="common">Clostridium thermoaceticum</name>
    <dbReference type="NCBI Taxonomy" id="1525"/>
    <lineage>
        <taxon>Bacteria</taxon>
        <taxon>Bacillati</taxon>
        <taxon>Bacillota</taxon>
        <taxon>Clostridia</taxon>
        <taxon>Neomoorellales</taxon>
        <taxon>Neomoorellaceae</taxon>
        <taxon>Neomoorella</taxon>
    </lineage>
</organism>
<comment type="similarity">
    <text evidence="1 8">Belongs to the RecA family.</text>
</comment>
<evidence type="ECO:0000313" key="13">
    <source>
        <dbReference type="Proteomes" id="UP000094598"/>
    </source>
</evidence>
<evidence type="ECO:0000256" key="5">
    <source>
        <dbReference type="ARBA" id="ARBA00023125"/>
    </source>
</evidence>
<dbReference type="SUPFAM" id="SSF52540">
    <property type="entry name" value="P-loop containing nucleoside triphosphate hydrolases"/>
    <property type="match status" value="1"/>
</dbReference>
<accession>A0AAC9HK38</accession>
<dbReference type="Proteomes" id="UP000322283">
    <property type="component" value="Unassembled WGS sequence"/>
</dbReference>
<dbReference type="GO" id="GO:0006310">
    <property type="term" value="P:DNA recombination"/>
    <property type="evidence" value="ECO:0007669"/>
    <property type="project" value="UniProtKB-KW"/>
</dbReference>
<dbReference type="GO" id="GO:0006281">
    <property type="term" value="P:DNA repair"/>
    <property type="evidence" value="ECO:0007669"/>
    <property type="project" value="UniProtKB-KW"/>
</dbReference>
<dbReference type="GO" id="GO:0009432">
    <property type="term" value="P:SOS response"/>
    <property type="evidence" value="ECO:0007669"/>
    <property type="project" value="UniProtKB-KW"/>
</dbReference>
<dbReference type="Pfam" id="PF00154">
    <property type="entry name" value="RecA_N"/>
    <property type="match status" value="1"/>
</dbReference>
<evidence type="ECO:0000313" key="11">
    <source>
        <dbReference type="EMBL" id="AOQ24561.1"/>
    </source>
</evidence>
<dbReference type="GO" id="GO:0140664">
    <property type="term" value="F:ATP-dependent DNA damage sensor activity"/>
    <property type="evidence" value="ECO:0007669"/>
    <property type="project" value="InterPro"/>
</dbReference>
<reference evidence="11 13" key="1">
    <citation type="submission" date="2016-08" db="EMBL/GenBank/DDBJ databases">
        <title>Moorella thermoacetica DSM 103132.</title>
        <authorList>
            <person name="Jendresen C.B."/>
            <person name="Redl S.M."/>
            <person name="Jensen T.O."/>
            <person name="Nielsen A.T."/>
        </authorList>
    </citation>
    <scope>NUCLEOTIDE SEQUENCE [LARGE SCALE GENOMIC DNA]</scope>
    <source>
        <strain evidence="11 13">DSM 103132</strain>
    </source>
</reference>
<feature type="domain" description="RecA family profile 1" evidence="9">
    <location>
        <begin position="33"/>
        <end position="192"/>
    </location>
</feature>
<comment type="function">
    <text evidence="7">Can catalyze the hydrolysis of ATP in the presence of single-stranded DNA, the ATP-dependent uptake of single-stranded DNA by duplex DNA, and the ATP-dependent hybridization of homologous single-stranded DNAs.</text>
</comment>
<evidence type="ECO:0000256" key="2">
    <source>
        <dbReference type="ARBA" id="ARBA00015553"/>
    </source>
</evidence>
<reference evidence="12 14" key="2">
    <citation type="submission" date="2019-05" db="EMBL/GenBank/DDBJ databases">
        <title>Genome sequence of Moorella thermoacetica ATCC 33924.</title>
        <authorList>
            <person name="Poehlein A."/>
            <person name="Bengelsdorf F.R."/>
            <person name="Duerre P."/>
            <person name="Daniel R."/>
        </authorList>
    </citation>
    <scope>NUCLEOTIDE SEQUENCE [LARGE SCALE GENOMIC DNA]</scope>
    <source>
        <strain evidence="12 14">ATCC 33924</strain>
    </source>
</reference>
<dbReference type="EMBL" id="VCDX01000006">
    <property type="protein sequence ID" value="TYL12662.1"/>
    <property type="molecule type" value="Genomic_DNA"/>
</dbReference>
<dbReference type="PRINTS" id="PR00142">
    <property type="entry name" value="RECA"/>
</dbReference>
<dbReference type="InterPro" id="IPR027417">
    <property type="entry name" value="P-loop_NTPase"/>
</dbReference>
<evidence type="ECO:0000256" key="6">
    <source>
        <dbReference type="ARBA" id="ARBA00023172"/>
    </source>
</evidence>
<dbReference type="PANTHER" id="PTHR45900:SF1">
    <property type="entry name" value="MITOCHONDRIAL DNA REPAIR PROTEIN RECA HOMOLOG-RELATED"/>
    <property type="match status" value="1"/>
</dbReference>
<evidence type="ECO:0000313" key="12">
    <source>
        <dbReference type="EMBL" id="TYL12662.1"/>
    </source>
</evidence>
<keyword evidence="14" id="KW-1185">Reference proteome</keyword>
<dbReference type="GO" id="GO:0005524">
    <property type="term" value="F:ATP binding"/>
    <property type="evidence" value="ECO:0007669"/>
    <property type="project" value="UniProtKB-KW"/>
</dbReference>
<proteinExistence type="inferred from homology"/>
<dbReference type="NCBIfam" id="TIGR02012">
    <property type="entry name" value="tigrfam_recA"/>
    <property type="match status" value="1"/>
</dbReference>
<dbReference type="GO" id="GO:0003697">
    <property type="term" value="F:single-stranded DNA binding"/>
    <property type="evidence" value="ECO:0007669"/>
    <property type="project" value="InterPro"/>
</dbReference>
<evidence type="ECO:0000259" key="9">
    <source>
        <dbReference type="PROSITE" id="PS50162"/>
    </source>
</evidence>
<evidence type="ECO:0000313" key="14">
    <source>
        <dbReference type="Proteomes" id="UP000322283"/>
    </source>
</evidence>
<dbReference type="RefSeq" id="WP_069590263.1">
    <property type="nucleotide sequence ID" value="NZ_CP017019.1"/>
</dbReference>
<sequence>MSAEALKTVRASIEKKFGKGSVFTLSDKPDSMNITAIPSGSLTLDKALGVWGWPEGRIIELYGTESSGKTTILLCSIAEAQKMGKLCAFVDVEHSLDPEWAKLHGVDLDKLLVSQPDTAEQALDIVEALIRSEEVGLIGIDSVAALLPEAEAEEDHHHNTVGLQARLMSQAMRKLKGIAAKTKTTLIFINQVREKVGSYGNPITTPGGHALKFYASVRVEVRKADVHKDGKRVIGHRIKCKVVKNKVAAPYKEAEFDLYYDSGIDTAEEIARLAIVAGLIIQKGAWYKCNINGKEETWQGLKGVKDAILENPELKQTLIEALKQVFPVMQDFNQDNSTTEDDDIEGE</sequence>
<dbReference type="InterPro" id="IPR013765">
    <property type="entry name" value="DNA_recomb/repair_RecA"/>
</dbReference>
<dbReference type="InterPro" id="IPR003593">
    <property type="entry name" value="AAA+_ATPase"/>
</dbReference>
<evidence type="ECO:0000256" key="3">
    <source>
        <dbReference type="ARBA" id="ARBA00022741"/>
    </source>
</evidence>
<dbReference type="PROSITE" id="PS00321">
    <property type="entry name" value="RECA_1"/>
    <property type="match status" value="1"/>
</dbReference>
<dbReference type="PANTHER" id="PTHR45900">
    <property type="entry name" value="RECA"/>
    <property type="match status" value="1"/>
</dbReference>
<feature type="domain" description="RecA family profile 2" evidence="10">
    <location>
        <begin position="199"/>
        <end position="269"/>
    </location>
</feature>
<evidence type="ECO:0000256" key="7">
    <source>
        <dbReference type="RuleBase" id="RU000526"/>
    </source>
</evidence>
<keyword evidence="7" id="KW-0234">DNA repair</keyword>
<evidence type="ECO:0000256" key="1">
    <source>
        <dbReference type="ARBA" id="ARBA00009391"/>
    </source>
</evidence>
<dbReference type="EMBL" id="CP017019">
    <property type="protein sequence ID" value="AOQ24561.1"/>
    <property type="molecule type" value="Genomic_DNA"/>
</dbReference>
<keyword evidence="6 8" id="KW-0233">DNA recombination</keyword>
<protein>
    <recommendedName>
        <fullName evidence="2 7">Protein RecA</fullName>
    </recommendedName>
    <alternativeName>
        <fullName evidence="7">Recombinase A</fullName>
    </alternativeName>
</protein>
<dbReference type="CDD" id="cd00983">
    <property type="entry name" value="RecA"/>
    <property type="match status" value="1"/>
</dbReference>
<dbReference type="InterPro" id="IPR020587">
    <property type="entry name" value="RecA_monomer-monomer_interface"/>
</dbReference>
<evidence type="ECO:0000256" key="8">
    <source>
        <dbReference type="RuleBase" id="RU004527"/>
    </source>
</evidence>
<dbReference type="PROSITE" id="PS50163">
    <property type="entry name" value="RECA_3"/>
    <property type="match status" value="1"/>
</dbReference>
<name>A0AAC9HK38_NEOTH</name>
<dbReference type="InterPro" id="IPR020588">
    <property type="entry name" value="RecA_ATP-bd"/>
</dbReference>
<evidence type="ECO:0000256" key="4">
    <source>
        <dbReference type="ARBA" id="ARBA00022840"/>
    </source>
</evidence>
<keyword evidence="8" id="KW-0227">DNA damage</keyword>